<evidence type="ECO:0000256" key="8">
    <source>
        <dbReference type="ARBA" id="ARBA00023015"/>
    </source>
</evidence>
<dbReference type="GO" id="GO:0046872">
    <property type="term" value="F:metal ion binding"/>
    <property type="evidence" value="ECO:0007669"/>
    <property type="project" value="UniProtKB-KW"/>
</dbReference>
<keyword evidence="11" id="KW-1133">Transmembrane helix</keyword>
<dbReference type="Gene3D" id="2.60.120.650">
    <property type="entry name" value="Cupin"/>
    <property type="match status" value="1"/>
</dbReference>
<comment type="cofactor">
    <cofactor evidence="1">
        <name>Fe(2+)</name>
        <dbReference type="ChEBI" id="CHEBI:29033"/>
    </cofactor>
</comment>
<dbReference type="InterPro" id="IPR050910">
    <property type="entry name" value="JMJD6_ArgDemeth/LysHydrox"/>
</dbReference>
<keyword evidence="10" id="KW-0539">Nucleus</keyword>
<sequence>MDTKAKRRILAAKRKARPELKDEISWCKYDYAKNFDVSLESVHDNIQRVDTRTISHSEFVEKFEKPRIPVVLTHSIDHWRGYRKWTIEKLARKYGNQKFKVGEDDDGYSVKMKMKYYVEYIQNNNDDSPLYIFDSSYADNPKKKKLRDDYEIPRFFVDDLFRYAGEKRRPPYRFLFKLSKPKRKNLNKKVFHVLSFTRIFIPTELSSFLFTFSRYVISRQV</sequence>
<keyword evidence="8" id="KW-0805">Transcription regulation</keyword>
<evidence type="ECO:0000256" key="3">
    <source>
        <dbReference type="ARBA" id="ARBA00022723"/>
    </source>
</evidence>
<dbReference type="OrthoDB" id="424465at2759"/>
<dbReference type="PANTHER" id="PTHR12480:SF32">
    <property type="entry name" value="BIFUNCTIONAL ARGININE DEMETHYLASE AND LYSYL-HYDROXYLASE JMJD6"/>
    <property type="match status" value="1"/>
</dbReference>
<evidence type="ECO:0000256" key="7">
    <source>
        <dbReference type="ARBA" id="ARBA00023004"/>
    </source>
</evidence>
<proteinExistence type="predicted"/>
<dbReference type="GeneID" id="110246852"/>
<dbReference type="GO" id="GO:0005634">
    <property type="term" value="C:nucleus"/>
    <property type="evidence" value="ECO:0007669"/>
    <property type="project" value="UniProtKB-SubCell"/>
</dbReference>
<keyword evidence="11" id="KW-0812">Transmembrane</keyword>
<dbReference type="Proteomes" id="UP000887567">
    <property type="component" value="Unplaced"/>
</dbReference>
<dbReference type="EnsemblMetazoa" id="XM_028661435.1">
    <property type="protein sequence ID" value="XP_028517236.1"/>
    <property type="gene ID" value="LOC110246852"/>
</dbReference>
<dbReference type="AlphaFoldDB" id="A0A913YSZ8"/>
<feature type="transmembrane region" description="Helical" evidence="11">
    <location>
        <begin position="190"/>
        <end position="212"/>
    </location>
</feature>
<organism evidence="12 13">
    <name type="scientific">Exaiptasia diaphana</name>
    <name type="common">Tropical sea anemone</name>
    <name type="synonym">Aiptasia pulchella</name>
    <dbReference type="NCBI Taxonomy" id="2652724"/>
    <lineage>
        <taxon>Eukaryota</taxon>
        <taxon>Metazoa</taxon>
        <taxon>Cnidaria</taxon>
        <taxon>Anthozoa</taxon>
        <taxon>Hexacorallia</taxon>
        <taxon>Actiniaria</taxon>
        <taxon>Aiptasiidae</taxon>
        <taxon>Exaiptasia</taxon>
    </lineage>
</organism>
<keyword evidence="3" id="KW-0479">Metal-binding</keyword>
<protein>
    <submittedName>
        <fullName evidence="12">Uncharacterized protein</fullName>
    </submittedName>
</protein>
<evidence type="ECO:0000256" key="1">
    <source>
        <dbReference type="ARBA" id="ARBA00001954"/>
    </source>
</evidence>
<evidence type="ECO:0000256" key="11">
    <source>
        <dbReference type="SAM" id="Phobius"/>
    </source>
</evidence>
<evidence type="ECO:0000256" key="9">
    <source>
        <dbReference type="ARBA" id="ARBA00023163"/>
    </source>
</evidence>
<accession>A0A913YSZ8</accession>
<evidence type="ECO:0000256" key="4">
    <source>
        <dbReference type="ARBA" id="ARBA00022853"/>
    </source>
</evidence>
<reference evidence="12" key="1">
    <citation type="submission" date="2022-11" db="UniProtKB">
        <authorList>
            <consortium name="EnsemblMetazoa"/>
        </authorList>
    </citation>
    <scope>IDENTIFICATION</scope>
</reference>
<keyword evidence="6" id="KW-0560">Oxidoreductase</keyword>
<evidence type="ECO:0000256" key="6">
    <source>
        <dbReference type="ARBA" id="ARBA00023002"/>
    </source>
</evidence>
<dbReference type="OMA" id="DEISWCK"/>
<dbReference type="GO" id="GO:0106140">
    <property type="term" value="F:P-TEFb complex binding"/>
    <property type="evidence" value="ECO:0007669"/>
    <property type="project" value="TreeGrafter"/>
</dbReference>
<keyword evidence="5" id="KW-0223">Dioxygenase</keyword>
<dbReference type="RefSeq" id="XP_028517236.1">
    <property type="nucleotide sequence ID" value="XM_028661435.1"/>
</dbReference>
<dbReference type="SUPFAM" id="SSF51197">
    <property type="entry name" value="Clavaminate synthase-like"/>
    <property type="match status" value="1"/>
</dbReference>
<evidence type="ECO:0000256" key="5">
    <source>
        <dbReference type="ARBA" id="ARBA00022964"/>
    </source>
</evidence>
<dbReference type="GO" id="GO:0005737">
    <property type="term" value="C:cytoplasm"/>
    <property type="evidence" value="ECO:0007669"/>
    <property type="project" value="TreeGrafter"/>
</dbReference>
<dbReference type="PANTHER" id="PTHR12480">
    <property type="entry name" value="ARGININE DEMETHYLASE AND LYSYL-HYDROXYLASE JMJD"/>
    <property type="match status" value="1"/>
</dbReference>
<keyword evidence="7" id="KW-0408">Iron</keyword>
<keyword evidence="11" id="KW-0472">Membrane</keyword>
<evidence type="ECO:0000313" key="12">
    <source>
        <dbReference type="EnsemblMetazoa" id="XP_028517236.1"/>
    </source>
</evidence>
<dbReference type="GO" id="GO:0006909">
    <property type="term" value="P:phagocytosis"/>
    <property type="evidence" value="ECO:0007669"/>
    <property type="project" value="TreeGrafter"/>
</dbReference>
<comment type="subcellular location">
    <subcellularLocation>
        <location evidence="2">Nucleus</location>
    </subcellularLocation>
</comment>
<evidence type="ECO:0000313" key="13">
    <source>
        <dbReference type="Proteomes" id="UP000887567"/>
    </source>
</evidence>
<evidence type="ECO:0000256" key="2">
    <source>
        <dbReference type="ARBA" id="ARBA00004123"/>
    </source>
</evidence>
<keyword evidence="4" id="KW-0156">Chromatin regulator</keyword>
<dbReference type="GO" id="GO:0033749">
    <property type="term" value="F:histone H4R3 demethylase activity"/>
    <property type="evidence" value="ECO:0007669"/>
    <property type="project" value="TreeGrafter"/>
</dbReference>
<keyword evidence="9" id="KW-0804">Transcription</keyword>
<dbReference type="KEGG" id="epa:110246852"/>
<name>A0A913YSZ8_EXADI</name>
<keyword evidence="13" id="KW-1185">Reference proteome</keyword>
<evidence type="ECO:0000256" key="10">
    <source>
        <dbReference type="ARBA" id="ARBA00023242"/>
    </source>
</evidence>